<gene>
    <name evidence="1" type="ORF">P353_04400</name>
</gene>
<accession>A0A096H252</accession>
<reference evidence="1 2" key="1">
    <citation type="submission" date="2013-09" db="EMBL/GenBank/DDBJ databases">
        <title>High correlation between genotypes and phenotypes of environmental bacteria Comamonas testosteroni strains.</title>
        <authorList>
            <person name="Liu L."/>
            <person name="Zhu W."/>
            <person name="Xia X."/>
            <person name="Xu B."/>
            <person name="Luo M."/>
            <person name="Wang G."/>
        </authorList>
    </citation>
    <scope>NUCLEOTIDE SEQUENCE [LARGE SCALE GENOMIC DNA]</scope>
    <source>
        <strain evidence="1 2">JL40</strain>
    </source>
</reference>
<proteinExistence type="predicted"/>
<protein>
    <submittedName>
        <fullName evidence="1">Transcriptional regulator</fullName>
    </submittedName>
</protein>
<evidence type="ECO:0000313" key="2">
    <source>
        <dbReference type="Proteomes" id="UP000029553"/>
    </source>
</evidence>
<dbReference type="EMBL" id="AWOR01000012">
    <property type="protein sequence ID" value="KGH31490.1"/>
    <property type="molecule type" value="Genomic_DNA"/>
</dbReference>
<dbReference type="Proteomes" id="UP000029553">
    <property type="component" value="Unassembled WGS sequence"/>
</dbReference>
<organism evidence="1 2">
    <name type="scientific">Comamonas testosteroni</name>
    <name type="common">Pseudomonas testosteroni</name>
    <dbReference type="NCBI Taxonomy" id="285"/>
    <lineage>
        <taxon>Bacteria</taxon>
        <taxon>Pseudomonadati</taxon>
        <taxon>Pseudomonadota</taxon>
        <taxon>Betaproteobacteria</taxon>
        <taxon>Burkholderiales</taxon>
        <taxon>Comamonadaceae</taxon>
        <taxon>Comamonas</taxon>
    </lineage>
</organism>
<evidence type="ECO:0000313" key="1">
    <source>
        <dbReference type="EMBL" id="KGH31490.1"/>
    </source>
</evidence>
<comment type="caution">
    <text evidence="1">The sequence shown here is derived from an EMBL/GenBank/DDBJ whole genome shotgun (WGS) entry which is preliminary data.</text>
</comment>
<dbReference type="AlphaFoldDB" id="A0A096H252"/>
<sequence>MQLQSVIAVCRASTTLFDAGRKLFDQSRQQKAVVNDADRLRKFLPKFGLNWEQLKQSY</sequence>
<name>A0A096H252_COMTE</name>